<name>A0ABW1Q224_9ENTR</name>
<keyword evidence="2" id="KW-1185">Reference proteome</keyword>
<organism evidence="1 2">
    <name type="scientific">Citrobacter bitternis</name>
    <dbReference type="NCBI Taxonomy" id="1585982"/>
    <lineage>
        <taxon>Bacteria</taxon>
        <taxon>Pseudomonadati</taxon>
        <taxon>Pseudomonadota</taxon>
        <taxon>Gammaproteobacteria</taxon>
        <taxon>Enterobacterales</taxon>
        <taxon>Enterobacteriaceae</taxon>
        <taxon>Citrobacter</taxon>
    </lineage>
</organism>
<evidence type="ECO:0008006" key="3">
    <source>
        <dbReference type="Google" id="ProtNLM"/>
    </source>
</evidence>
<evidence type="ECO:0000313" key="2">
    <source>
        <dbReference type="Proteomes" id="UP001596169"/>
    </source>
</evidence>
<proteinExistence type="predicted"/>
<reference evidence="2" key="1">
    <citation type="journal article" date="2019" name="Int. J. Syst. Evol. Microbiol.">
        <title>The Global Catalogue of Microorganisms (GCM) 10K type strain sequencing project: providing services to taxonomists for standard genome sequencing and annotation.</title>
        <authorList>
            <consortium name="The Broad Institute Genomics Platform"/>
            <consortium name="The Broad Institute Genome Sequencing Center for Infectious Disease"/>
            <person name="Wu L."/>
            <person name="Ma J."/>
        </authorList>
    </citation>
    <scope>NUCLEOTIDE SEQUENCE [LARGE SCALE GENOMIC DNA]</scope>
    <source>
        <strain evidence="2">JCM30009</strain>
    </source>
</reference>
<dbReference type="RefSeq" id="WP_007374372.1">
    <property type="nucleotide sequence ID" value="NZ_JBHSRG010000009.1"/>
</dbReference>
<evidence type="ECO:0000313" key="1">
    <source>
        <dbReference type="EMBL" id="MFC6122475.1"/>
    </source>
</evidence>
<comment type="caution">
    <text evidence="1">The sequence shown here is derived from an EMBL/GenBank/DDBJ whole genome shotgun (WGS) entry which is preliminary data.</text>
</comment>
<gene>
    <name evidence="1" type="ORF">ACFPZP_15575</name>
</gene>
<sequence>MKDQRIELRLPQQQLEELDDFIAGIEGQYKPTRSDVLRSFIAQGVRGKFTPANQEAEMFPLAARLNLFFQICQQLTRDGKPLNALSRAYDSQRYMVRDFRESTVTAETLVRRVYLQRMTWFFELDAPHLRSINTDLDQEMILALINPQHSPEVCKILDGVTALRDMFSDIKTVLDTARKDIEYNSDSELTRKMLNRIDMCSEDNRLPLTFKGYPDTAAFKLQIEMWAMLDWIERGEGDRRIVDSRLRCDEDLTDRYAVMLEVYQNICSQQRFDLDGLQQLVRSPQFHSL</sequence>
<protein>
    <recommendedName>
        <fullName evidence="3">Ribbon-helix-helix protein, CopG family</fullName>
    </recommendedName>
</protein>
<dbReference type="EMBL" id="JBHSRG010000009">
    <property type="protein sequence ID" value="MFC6122475.1"/>
    <property type="molecule type" value="Genomic_DNA"/>
</dbReference>
<dbReference type="Proteomes" id="UP001596169">
    <property type="component" value="Unassembled WGS sequence"/>
</dbReference>
<accession>A0ABW1Q224</accession>